<dbReference type="SMART" id="SM00342">
    <property type="entry name" value="HTH_ARAC"/>
    <property type="match status" value="1"/>
</dbReference>
<dbReference type="InterPro" id="IPR003313">
    <property type="entry name" value="AraC-bd"/>
</dbReference>
<dbReference type="Pfam" id="PF12833">
    <property type="entry name" value="HTH_18"/>
    <property type="match status" value="1"/>
</dbReference>
<evidence type="ECO:0000313" key="6">
    <source>
        <dbReference type="Proteomes" id="UP001597493"/>
    </source>
</evidence>
<organism evidence="5 6">
    <name type="scientific">Paenibacillus thailandensis</name>
    <dbReference type="NCBI Taxonomy" id="393250"/>
    <lineage>
        <taxon>Bacteria</taxon>
        <taxon>Bacillati</taxon>
        <taxon>Bacillota</taxon>
        <taxon>Bacilli</taxon>
        <taxon>Bacillales</taxon>
        <taxon>Paenibacillaceae</taxon>
        <taxon>Paenibacillus</taxon>
    </lineage>
</organism>
<sequence length="283" mass="31664">MALFNDVIVRSPGVGQEDLSLLFYGKENCDPGHSWGPGLRDSYLLHYVESGRGLFRIGDETFHLTAGQGFLIVPGTLVYYKADDADPWTYAWVGFKGLQAKSLLRRSSLGAEHPVFRTANAGWFGRFHDLLSGPQASSPTRDVRGQSLLYGLIADLIDDNPASAQEGGASVPKQRYIEQAVEYIETNYSQKISVLDIARFVGLDRTYLSGLFKERFGVPLQLYLLQFRMNRAVELLALEELSVSDVSRSVGYADPFLFSKMFKRTIGSSPRDFRKSTVRQNRS</sequence>
<dbReference type="CDD" id="cd06986">
    <property type="entry name" value="cupin_MmsR-like_N"/>
    <property type="match status" value="1"/>
</dbReference>
<dbReference type="InterPro" id="IPR018062">
    <property type="entry name" value="HTH_AraC-typ_CS"/>
</dbReference>
<keyword evidence="3" id="KW-0804">Transcription</keyword>
<dbReference type="SUPFAM" id="SSF51215">
    <property type="entry name" value="Regulatory protein AraC"/>
    <property type="match status" value="1"/>
</dbReference>
<gene>
    <name evidence="5" type="ORF">ACFSW5_20200</name>
</gene>
<dbReference type="PROSITE" id="PS01124">
    <property type="entry name" value="HTH_ARAC_FAMILY_2"/>
    <property type="match status" value="1"/>
</dbReference>
<dbReference type="PANTHER" id="PTHR43280">
    <property type="entry name" value="ARAC-FAMILY TRANSCRIPTIONAL REGULATOR"/>
    <property type="match status" value="1"/>
</dbReference>
<comment type="caution">
    <text evidence="5">The sequence shown here is derived from an EMBL/GenBank/DDBJ whole genome shotgun (WGS) entry which is preliminary data.</text>
</comment>
<evidence type="ECO:0000259" key="4">
    <source>
        <dbReference type="PROSITE" id="PS01124"/>
    </source>
</evidence>
<protein>
    <submittedName>
        <fullName evidence="5">AraC family transcriptional regulator</fullName>
    </submittedName>
</protein>
<dbReference type="RefSeq" id="WP_379277111.1">
    <property type="nucleotide sequence ID" value="NZ_JBHUGT010000043.1"/>
</dbReference>
<dbReference type="PROSITE" id="PS00041">
    <property type="entry name" value="HTH_ARAC_FAMILY_1"/>
    <property type="match status" value="1"/>
</dbReference>
<dbReference type="SUPFAM" id="SSF46689">
    <property type="entry name" value="Homeodomain-like"/>
    <property type="match status" value="2"/>
</dbReference>
<dbReference type="InterPro" id="IPR020449">
    <property type="entry name" value="Tscrpt_reg_AraC-type_HTH"/>
</dbReference>
<keyword evidence="1" id="KW-0805">Transcription regulation</keyword>
<dbReference type="Proteomes" id="UP001597493">
    <property type="component" value="Unassembled WGS sequence"/>
</dbReference>
<evidence type="ECO:0000256" key="1">
    <source>
        <dbReference type="ARBA" id="ARBA00023015"/>
    </source>
</evidence>
<dbReference type="InterPro" id="IPR009057">
    <property type="entry name" value="Homeodomain-like_sf"/>
</dbReference>
<feature type="domain" description="HTH araC/xylS-type" evidence="4">
    <location>
        <begin position="178"/>
        <end position="276"/>
    </location>
</feature>
<name>A0ABW5R2N8_9BACL</name>
<dbReference type="Gene3D" id="2.60.120.280">
    <property type="entry name" value="Regulatory protein AraC"/>
    <property type="match status" value="1"/>
</dbReference>
<dbReference type="Pfam" id="PF02311">
    <property type="entry name" value="AraC_binding"/>
    <property type="match status" value="1"/>
</dbReference>
<dbReference type="InterPro" id="IPR018060">
    <property type="entry name" value="HTH_AraC"/>
</dbReference>
<dbReference type="EMBL" id="JBHUMY010000030">
    <property type="protein sequence ID" value="MFD2662585.1"/>
    <property type="molecule type" value="Genomic_DNA"/>
</dbReference>
<dbReference type="PRINTS" id="PR00032">
    <property type="entry name" value="HTHARAC"/>
</dbReference>
<proteinExistence type="predicted"/>
<evidence type="ECO:0000256" key="2">
    <source>
        <dbReference type="ARBA" id="ARBA00023125"/>
    </source>
</evidence>
<evidence type="ECO:0000256" key="3">
    <source>
        <dbReference type="ARBA" id="ARBA00023163"/>
    </source>
</evidence>
<dbReference type="PANTHER" id="PTHR43280:SF30">
    <property type="entry name" value="MMSAB OPERON REGULATORY PROTEIN"/>
    <property type="match status" value="1"/>
</dbReference>
<accession>A0ABW5R2N8</accession>
<reference evidence="6" key="1">
    <citation type="journal article" date="2019" name="Int. J. Syst. Evol. Microbiol.">
        <title>The Global Catalogue of Microorganisms (GCM) 10K type strain sequencing project: providing services to taxonomists for standard genome sequencing and annotation.</title>
        <authorList>
            <consortium name="The Broad Institute Genomics Platform"/>
            <consortium name="The Broad Institute Genome Sequencing Center for Infectious Disease"/>
            <person name="Wu L."/>
            <person name="Ma J."/>
        </authorList>
    </citation>
    <scope>NUCLEOTIDE SEQUENCE [LARGE SCALE GENOMIC DNA]</scope>
    <source>
        <strain evidence="6">TISTR 1827</strain>
    </source>
</reference>
<keyword evidence="6" id="KW-1185">Reference proteome</keyword>
<evidence type="ECO:0000313" key="5">
    <source>
        <dbReference type="EMBL" id="MFD2662585.1"/>
    </source>
</evidence>
<dbReference type="Gene3D" id="1.10.10.60">
    <property type="entry name" value="Homeodomain-like"/>
    <property type="match status" value="2"/>
</dbReference>
<dbReference type="InterPro" id="IPR037923">
    <property type="entry name" value="HTH-like"/>
</dbReference>
<keyword evidence="2" id="KW-0238">DNA-binding</keyword>